<dbReference type="SMART" id="SM00186">
    <property type="entry name" value="FBG"/>
    <property type="match status" value="1"/>
</dbReference>
<dbReference type="InterPro" id="IPR050373">
    <property type="entry name" value="Fibrinogen_C-term_domain"/>
</dbReference>
<dbReference type="InterPro" id="IPR036056">
    <property type="entry name" value="Fibrinogen-like_C"/>
</dbReference>
<dbReference type="SUPFAM" id="SSF56496">
    <property type="entry name" value="Fibrinogen C-terminal domain-like"/>
    <property type="match status" value="1"/>
</dbReference>
<dbReference type="CDD" id="cd00087">
    <property type="entry name" value="FReD"/>
    <property type="match status" value="1"/>
</dbReference>
<sequence>MRIDKIMQELHDTCIRDNQRQTIKKLKKDKQTILDKSKEKRETRRIFDLLKQDTKGICLPPIAKYKDCTELKRKTKKKLNDGVYMIYPAGNNPVQAYCDMTTDGGGWTQTNFTEVHKKKKHIELVLTVSPRNNKGYLCTSFARTWVEYENEFGDIHGDFWFGNKYTHILTSSGKYELRVEVVDSGNNKKYAVYKIFVVGDAASKYKLTVGDYSGNAGDRLQFQNGMQFTTVDKDNDKLNTNCAVRHKGSWWYKSCFACDLSNDTRPFWANVISKPVMMIRKI</sequence>
<dbReference type="PANTHER" id="PTHR19143">
    <property type="entry name" value="FIBRINOGEN/TENASCIN/ANGIOPOEITIN"/>
    <property type="match status" value="1"/>
</dbReference>
<dbReference type="EMBL" id="CAJPWZ010003332">
    <property type="protein sequence ID" value="CAG2257838.1"/>
    <property type="molecule type" value="Genomic_DNA"/>
</dbReference>
<dbReference type="NCBIfam" id="NF040941">
    <property type="entry name" value="GGGWT_bact"/>
    <property type="match status" value="1"/>
</dbReference>
<evidence type="ECO:0000313" key="3">
    <source>
        <dbReference type="Proteomes" id="UP000683360"/>
    </source>
</evidence>
<dbReference type="InterPro" id="IPR002181">
    <property type="entry name" value="Fibrinogen_a/b/g_C_dom"/>
</dbReference>
<dbReference type="Proteomes" id="UP000683360">
    <property type="component" value="Unassembled WGS sequence"/>
</dbReference>
<reference evidence="2" key="1">
    <citation type="submission" date="2021-03" db="EMBL/GenBank/DDBJ databases">
        <authorList>
            <person name="Bekaert M."/>
        </authorList>
    </citation>
    <scope>NUCLEOTIDE SEQUENCE</scope>
</reference>
<dbReference type="PROSITE" id="PS51406">
    <property type="entry name" value="FIBRINOGEN_C_2"/>
    <property type="match status" value="1"/>
</dbReference>
<evidence type="ECO:0000259" key="1">
    <source>
        <dbReference type="PROSITE" id="PS51406"/>
    </source>
</evidence>
<dbReference type="Pfam" id="PF00147">
    <property type="entry name" value="Fibrinogen_C"/>
    <property type="match status" value="2"/>
</dbReference>
<evidence type="ECO:0000313" key="2">
    <source>
        <dbReference type="EMBL" id="CAG2257838.1"/>
    </source>
</evidence>
<organism evidence="2 3">
    <name type="scientific">Mytilus edulis</name>
    <name type="common">Blue mussel</name>
    <dbReference type="NCBI Taxonomy" id="6550"/>
    <lineage>
        <taxon>Eukaryota</taxon>
        <taxon>Metazoa</taxon>
        <taxon>Spiralia</taxon>
        <taxon>Lophotrochozoa</taxon>
        <taxon>Mollusca</taxon>
        <taxon>Bivalvia</taxon>
        <taxon>Autobranchia</taxon>
        <taxon>Pteriomorphia</taxon>
        <taxon>Mytilida</taxon>
        <taxon>Mytiloidea</taxon>
        <taxon>Mytilidae</taxon>
        <taxon>Mytilinae</taxon>
        <taxon>Mytilus</taxon>
    </lineage>
</organism>
<feature type="domain" description="Fibrinogen C-terminal" evidence="1">
    <location>
        <begin position="59"/>
        <end position="262"/>
    </location>
</feature>
<accession>A0A8S3VN07</accession>
<name>A0A8S3VN07_MYTED</name>
<dbReference type="OrthoDB" id="6129185at2759"/>
<dbReference type="InterPro" id="IPR014716">
    <property type="entry name" value="Fibrinogen_a/b/g_C_1"/>
</dbReference>
<dbReference type="Gene3D" id="3.90.215.10">
    <property type="entry name" value="Gamma Fibrinogen, chain A, domain 1"/>
    <property type="match status" value="1"/>
</dbReference>
<gene>
    <name evidence="2" type="ORF">MEDL_69070</name>
</gene>
<proteinExistence type="predicted"/>
<dbReference type="GO" id="GO:0005615">
    <property type="term" value="C:extracellular space"/>
    <property type="evidence" value="ECO:0007669"/>
    <property type="project" value="TreeGrafter"/>
</dbReference>
<protein>
    <submittedName>
        <fullName evidence="2">Tenascin-R,Tenascin,Fibrinogen-like protein A</fullName>
    </submittedName>
</protein>
<dbReference type="AlphaFoldDB" id="A0A8S3VN07"/>
<keyword evidence="3" id="KW-1185">Reference proteome</keyword>
<comment type="caution">
    <text evidence="2">The sequence shown here is derived from an EMBL/GenBank/DDBJ whole genome shotgun (WGS) entry which is preliminary data.</text>
</comment>